<sequence length="271" mass="29196">MKRFLMLLMVAITCVSFMSSIAEAKRFGGGSSFGKSRPAPTKQSQRAPESTPKPAQSGASKWLGPLAGLAVGAALASMFAGSGMGDAMGSILMALAAAAAIMFLIARFKKSQQPTMQYAGNSGAYNAPSPNIEQALSSGGTPRSSHQIPHDFPVDSFLRSAKASFIRLQAANDRKDINDVREYTTPEVFAEISMQMQERGSDVQTTEIVAINAELLEVANEDTYVIASVRFTGQMRENNGPLESIDEVWHIQKDTTNSQEKWLLAGIQQLN</sequence>
<dbReference type="InterPro" id="IPR007379">
    <property type="entry name" value="Tim44-like_dom"/>
</dbReference>
<dbReference type="OrthoDB" id="5297955at2"/>
<keyword evidence="6" id="KW-1185">Reference proteome</keyword>
<dbReference type="Gene3D" id="3.10.450.240">
    <property type="match status" value="1"/>
</dbReference>
<feature type="domain" description="Tim44-like" evidence="4">
    <location>
        <begin position="138"/>
        <end position="269"/>
    </location>
</feature>
<gene>
    <name evidence="5" type="ORF">C3Y98_11490</name>
</gene>
<dbReference type="PANTHER" id="PTHR41542">
    <property type="entry name" value="BLL5807 PROTEIN"/>
    <property type="match status" value="1"/>
</dbReference>
<reference evidence="5 6" key="1">
    <citation type="submission" date="2018-02" db="EMBL/GenBank/DDBJ databases">
        <title>A novel lanthanide dependent methylotroph, Methylotenera sp. La3113.</title>
        <authorList>
            <person name="Lv H."/>
            <person name="Tani A."/>
        </authorList>
    </citation>
    <scope>NUCLEOTIDE SEQUENCE [LARGE SCALE GENOMIC DNA]</scope>
    <source>
        <strain evidence="5 6">La3113</strain>
    </source>
</reference>
<feature type="transmembrane region" description="Helical" evidence="2">
    <location>
        <begin position="87"/>
        <end position="106"/>
    </location>
</feature>
<protein>
    <submittedName>
        <fullName evidence="5">Transporter</fullName>
    </submittedName>
</protein>
<evidence type="ECO:0000313" key="5">
    <source>
        <dbReference type="EMBL" id="TFW70082.1"/>
    </source>
</evidence>
<evidence type="ECO:0000256" key="3">
    <source>
        <dbReference type="SAM" id="SignalP"/>
    </source>
</evidence>
<evidence type="ECO:0000313" key="6">
    <source>
        <dbReference type="Proteomes" id="UP000297706"/>
    </source>
</evidence>
<evidence type="ECO:0000259" key="4">
    <source>
        <dbReference type="SMART" id="SM00978"/>
    </source>
</evidence>
<dbReference type="EMBL" id="PQVH01000014">
    <property type="protein sequence ID" value="TFW70082.1"/>
    <property type="molecule type" value="Genomic_DNA"/>
</dbReference>
<evidence type="ECO:0000256" key="1">
    <source>
        <dbReference type="SAM" id="MobiDB-lite"/>
    </source>
</evidence>
<feature type="chain" id="PRO_5021462961" evidence="3">
    <location>
        <begin position="25"/>
        <end position="271"/>
    </location>
</feature>
<dbReference type="Pfam" id="PF04280">
    <property type="entry name" value="Tim44"/>
    <property type="match status" value="1"/>
</dbReference>
<feature type="compositionally biased region" description="Polar residues" evidence="1">
    <location>
        <begin position="41"/>
        <end position="59"/>
    </location>
</feature>
<dbReference type="PANTHER" id="PTHR41542:SF1">
    <property type="entry name" value="BLL5807 PROTEIN"/>
    <property type="match status" value="1"/>
</dbReference>
<name>A0A4Y9VPY8_9PROT</name>
<dbReference type="InterPro" id="IPR032710">
    <property type="entry name" value="NTF2-like_dom_sf"/>
</dbReference>
<feature type="signal peptide" evidence="3">
    <location>
        <begin position="1"/>
        <end position="24"/>
    </location>
</feature>
<organism evidence="5 6">
    <name type="scientific">Methylotenera oryzisoli</name>
    <dbReference type="NCBI Taxonomy" id="2080758"/>
    <lineage>
        <taxon>Bacteria</taxon>
        <taxon>Pseudomonadati</taxon>
        <taxon>Pseudomonadota</taxon>
        <taxon>Betaproteobacteria</taxon>
        <taxon>Nitrosomonadales</taxon>
        <taxon>Methylophilaceae</taxon>
        <taxon>Methylotenera</taxon>
    </lineage>
</organism>
<dbReference type="SUPFAM" id="SSF54427">
    <property type="entry name" value="NTF2-like"/>
    <property type="match status" value="1"/>
</dbReference>
<accession>A0A4Y9VPY8</accession>
<keyword evidence="2" id="KW-0472">Membrane</keyword>
<feature type="transmembrane region" description="Helical" evidence="2">
    <location>
        <begin position="62"/>
        <end position="80"/>
    </location>
</feature>
<dbReference type="AlphaFoldDB" id="A0A4Y9VPY8"/>
<evidence type="ECO:0000256" key="2">
    <source>
        <dbReference type="SAM" id="Phobius"/>
    </source>
</evidence>
<keyword evidence="2" id="KW-1133">Transmembrane helix</keyword>
<dbReference type="RefSeq" id="WP_135278727.1">
    <property type="nucleotide sequence ID" value="NZ_PQVH01000014.1"/>
</dbReference>
<dbReference type="Proteomes" id="UP000297706">
    <property type="component" value="Unassembled WGS sequence"/>
</dbReference>
<comment type="caution">
    <text evidence="5">The sequence shown here is derived from an EMBL/GenBank/DDBJ whole genome shotgun (WGS) entry which is preliminary data.</text>
</comment>
<feature type="region of interest" description="Disordered" evidence="1">
    <location>
        <begin position="29"/>
        <end position="60"/>
    </location>
</feature>
<keyword evidence="2" id="KW-0812">Transmembrane</keyword>
<keyword evidence="3" id="KW-0732">Signal</keyword>
<dbReference type="SMART" id="SM00978">
    <property type="entry name" value="Tim44"/>
    <property type="match status" value="1"/>
</dbReference>
<proteinExistence type="predicted"/>